<dbReference type="PANTHER" id="PTHR12411">
    <property type="entry name" value="CYSTEINE PROTEASE FAMILY C1-RELATED"/>
    <property type="match status" value="1"/>
</dbReference>
<dbReference type="Gene3D" id="2.120.10.70">
    <property type="entry name" value="Fucose-specific lectin"/>
    <property type="match status" value="1"/>
</dbReference>
<keyword evidence="4" id="KW-1185">Reference proteome</keyword>
<dbReference type="SMART" id="SM00645">
    <property type="entry name" value="Pept_C1"/>
    <property type="match status" value="1"/>
</dbReference>
<reference evidence="3 4" key="1">
    <citation type="journal article" date="2015" name="Stand. Genomic Sci.">
        <title>Genomic Encyclopedia of Bacterial and Archaeal Type Strains, Phase III: the genomes of soil and plant-associated and newly described type strains.</title>
        <authorList>
            <person name="Whitman W.B."/>
            <person name="Woyke T."/>
            <person name="Klenk H.P."/>
            <person name="Zhou Y."/>
            <person name="Lilburn T.G."/>
            <person name="Beck B.J."/>
            <person name="De Vos P."/>
            <person name="Vandamme P."/>
            <person name="Eisen J.A."/>
            <person name="Garrity G."/>
            <person name="Hugenholtz P."/>
            <person name="Kyrpides N.C."/>
        </authorList>
    </citation>
    <scope>NUCLEOTIDE SEQUENCE [LARGE SCALE GENOMIC DNA]</scope>
    <source>
        <strain evidence="3 4">VKM Ac-2572</strain>
    </source>
</reference>
<name>A0A4R2HGM4_9ACTN</name>
<organism evidence="3 4">
    <name type="scientific">Kribbella steppae</name>
    <dbReference type="NCBI Taxonomy" id="2512223"/>
    <lineage>
        <taxon>Bacteria</taxon>
        <taxon>Bacillati</taxon>
        <taxon>Actinomycetota</taxon>
        <taxon>Actinomycetes</taxon>
        <taxon>Propionibacteriales</taxon>
        <taxon>Kribbellaceae</taxon>
        <taxon>Kribbella</taxon>
    </lineage>
</organism>
<dbReference type="Pfam" id="PF00112">
    <property type="entry name" value="Peptidase_C1"/>
    <property type="match status" value="1"/>
</dbReference>
<keyword evidence="3" id="KW-0378">Hydrolase</keyword>
<evidence type="ECO:0000256" key="1">
    <source>
        <dbReference type="ARBA" id="ARBA00008455"/>
    </source>
</evidence>
<evidence type="ECO:0000313" key="3">
    <source>
        <dbReference type="EMBL" id="TCO26123.1"/>
    </source>
</evidence>
<dbReference type="AlphaFoldDB" id="A0A4R2HGM4"/>
<dbReference type="SUPFAM" id="SSF89372">
    <property type="entry name" value="Fucose-specific lectin"/>
    <property type="match status" value="1"/>
</dbReference>
<dbReference type="SUPFAM" id="SSF54001">
    <property type="entry name" value="Cysteine proteinases"/>
    <property type="match status" value="1"/>
</dbReference>
<dbReference type="InterPro" id="IPR038765">
    <property type="entry name" value="Papain-like_cys_pep_sf"/>
</dbReference>
<gene>
    <name evidence="3" type="ORF">EV652_10714</name>
</gene>
<protein>
    <submittedName>
        <fullName evidence="3">C1A family cysteine protease</fullName>
    </submittedName>
</protein>
<keyword evidence="3" id="KW-0645">Protease</keyword>
<sequence>MPAIEGELTFGRLRSMIAEQQLGWLPPHDRADDEVVEHYGLGADPDSVVPTEEVDELELASLGISPNPFLALRQAERGIVSRYELTDLFSERLLRRLGLDEAVEAGETPPDGGVPSSVDWRSRWGQNWITSTRDQNGCQACWAFAGVALVESMVRIEHATWTHLSEGDPHRGVGKTCPDLGNMGEVSTFFAGKGFCDPGSWPWRTDSPPYAPTPDRNGRSVRGPGFDVVTVANSKNWLDTVGPLVTWVDIYDDFYGVGTGVYRRSTDPANVFRGGHFFLIIGYDDSLGAWLCKNSWGTNWGMNGVGWIGYGENRIDNFGRFGVRNVNPDPWTKRRLHNGNLYESGNGTLHRNLEVVGSNGSRVQHVWREGGPTWKWGTSASFATDAAVSPTLTGTTFNRNMEVVYLTTGGRLHHWWTGGGGGGPWNDGGVFGPSGCNGVPGFVQGDYGAPGNFEVVVSQRGQLRHLWRDGGGWHEGPLFGADIKSSGPTLVQGTYGAPHGNLECVAVRNDGTMQHFWRHEPTFTWHEDGIFGAGVSSPPVMIQGQYGMADEQGPNGNFELCVAVNGVVQHWWRWNSGGGDLQWRHSTDFGHDVAAVTGLCEGSWGMNLEVIVLRLDGQLQHYWRDGAGWHEGAVIGPA</sequence>
<evidence type="ECO:0000259" key="2">
    <source>
        <dbReference type="SMART" id="SM00645"/>
    </source>
</evidence>
<dbReference type="InterPro" id="IPR013128">
    <property type="entry name" value="Peptidase_C1A"/>
</dbReference>
<dbReference type="GO" id="GO:0008234">
    <property type="term" value="F:cysteine-type peptidase activity"/>
    <property type="evidence" value="ECO:0007669"/>
    <property type="project" value="InterPro"/>
</dbReference>
<dbReference type="EMBL" id="SLWN01000007">
    <property type="protein sequence ID" value="TCO26123.1"/>
    <property type="molecule type" value="Genomic_DNA"/>
</dbReference>
<evidence type="ECO:0000313" key="4">
    <source>
        <dbReference type="Proteomes" id="UP000294508"/>
    </source>
</evidence>
<comment type="similarity">
    <text evidence="1">Belongs to the peptidase C1 family.</text>
</comment>
<feature type="domain" description="Peptidase C1A papain C-terminal" evidence="2">
    <location>
        <begin position="114"/>
        <end position="323"/>
    </location>
</feature>
<dbReference type="Proteomes" id="UP000294508">
    <property type="component" value="Unassembled WGS sequence"/>
</dbReference>
<comment type="caution">
    <text evidence="3">The sequence shown here is derived from an EMBL/GenBank/DDBJ whole genome shotgun (WGS) entry which is preliminary data.</text>
</comment>
<dbReference type="Gene3D" id="3.90.70.10">
    <property type="entry name" value="Cysteine proteinases"/>
    <property type="match status" value="1"/>
</dbReference>
<proteinExistence type="inferred from homology"/>
<dbReference type="InterPro" id="IPR000668">
    <property type="entry name" value="Peptidase_C1A_C"/>
</dbReference>
<accession>A0A4R2HGM4</accession>
<dbReference type="GO" id="GO:0006508">
    <property type="term" value="P:proteolysis"/>
    <property type="evidence" value="ECO:0007669"/>
    <property type="project" value="UniProtKB-KW"/>
</dbReference>